<dbReference type="SUPFAM" id="SSF117916">
    <property type="entry name" value="Fe-S cluster assembly (FSCA) domain-like"/>
    <property type="match status" value="1"/>
</dbReference>
<dbReference type="PANTHER" id="PTHR42831">
    <property type="entry name" value="FE-S PROTEIN MATURATION AUXILIARY FACTOR YITW"/>
    <property type="match status" value="1"/>
</dbReference>
<dbReference type="InterPro" id="IPR034904">
    <property type="entry name" value="FSCA_dom_sf"/>
</dbReference>
<dbReference type="STRING" id="1423782.FD32_GL000528"/>
<feature type="domain" description="MIP18 family-like" evidence="1">
    <location>
        <begin position="16"/>
        <end position="87"/>
    </location>
</feature>
<dbReference type="Pfam" id="PF01883">
    <property type="entry name" value="FeS_assembly_P"/>
    <property type="match status" value="1"/>
</dbReference>
<name>A0A0R1X7C5_9LACO</name>
<evidence type="ECO:0000313" key="2">
    <source>
        <dbReference type="EMBL" id="KRM26078.1"/>
    </source>
</evidence>
<organism evidence="2 3">
    <name type="scientific">Limosilactobacillus panis DSM 6035</name>
    <dbReference type="NCBI Taxonomy" id="1423782"/>
    <lineage>
        <taxon>Bacteria</taxon>
        <taxon>Bacillati</taxon>
        <taxon>Bacillota</taxon>
        <taxon>Bacilli</taxon>
        <taxon>Lactobacillales</taxon>
        <taxon>Lactobacillaceae</taxon>
        <taxon>Limosilactobacillus</taxon>
    </lineage>
</organism>
<comment type="caution">
    <text evidence="2">The sequence shown here is derived from an EMBL/GenBank/DDBJ whole genome shotgun (WGS) entry which is preliminary data.</text>
</comment>
<dbReference type="Proteomes" id="UP000051412">
    <property type="component" value="Unassembled WGS sequence"/>
</dbReference>
<evidence type="ECO:0000313" key="3">
    <source>
        <dbReference type="Proteomes" id="UP000051412"/>
    </source>
</evidence>
<dbReference type="PATRIC" id="fig|1423782.4.peg.545"/>
<dbReference type="InterPro" id="IPR002744">
    <property type="entry name" value="MIP18-like"/>
</dbReference>
<evidence type="ECO:0000259" key="1">
    <source>
        <dbReference type="Pfam" id="PF01883"/>
    </source>
</evidence>
<reference evidence="2 3" key="1">
    <citation type="journal article" date="2015" name="Genome Announc.">
        <title>Expanding the biotechnology potential of lactobacilli through comparative genomics of 213 strains and associated genera.</title>
        <authorList>
            <person name="Sun Z."/>
            <person name="Harris H.M."/>
            <person name="McCann A."/>
            <person name="Guo C."/>
            <person name="Argimon S."/>
            <person name="Zhang W."/>
            <person name="Yang X."/>
            <person name="Jeffery I.B."/>
            <person name="Cooney J.C."/>
            <person name="Kagawa T.F."/>
            <person name="Liu W."/>
            <person name="Song Y."/>
            <person name="Salvetti E."/>
            <person name="Wrobel A."/>
            <person name="Rasinkangas P."/>
            <person name="Parkhill J."/>
            <person name="Rea M.C."/>
            <person name="O'Sullivan O."/>
            <person name="Ritari J."/>
            <person name="Douillard F.P."/>
            <person name="Paul Ross R."/>
            <person name="Yang R."/>
            <person name="Briner A.E."/>
            <person name="Felis G.E."/>
            <person name="de Vos W.M."/>
            <person name="Barrangou R."/>
            <person name="Klaenhammer T.R."/>
            <person name="Caufield P.W."/>
            <person name="Cui Y."/>
            <person name="Zhang H."/>
            <person name="O'Toole P.W."/>
        </authorList>
    </citation>
    <scope>NUCLEOTIDE SEQUENCE [LARGE SCALE GENOMIC DNA]</scope>
    <source>
        <strain evidence="2 3">DSM 6035</strain>
    </source>
</reference>
<sequence length="112" mass="12358">MAADQNTGAPFSPVENRVMTALQSVIDPELGVDIVNLGLIYDVHVNKQCLCVIKMTLTTMGCPVSNMLSQQIIEQTLAVKGVNKCKIDLVWQPQWNPDMMTRYAKIALGIHS</sequence>
<proteinExistence type="predicted"/>
<dbReference type="Gene3D" id="3.30.300.130">
    <property type="entry name" value="Fe-S cluster assembly (FSCA)"/>
    <property type="match status" value="1"/>
</dbReference>
<keyword evidence="3" id="KW-1185">Reference proteome</keyword>
<dbReference type="OrthoDB" id="9805360at2"/>
<gene>
    <name evidence="2" type="ORF">FD32_GL000528</name>
</gene>
<dbReference type="EMBL" id="AZGM01000097">
    <property type="protein sequence ID" value="KRM26078.1"/>
    <property type="molecule type" value="Genomic_DNA"/>
</dbReference>
<protein>
    <submittedName>
        <fullName evidence="2">Phenylacetic acid degradation protein PaaD</fullName>
    </submittedName>
</protein>
<dbReference type="AlphaFoldDB" id="A0A0R1X7C5"/>
<dbReference type="PANTHER" id="PTHR42831:SF1">
    <property type="entry name" value="FE-S PROTEIN MATURATION AUXILIARY FACTOR YITW"/>
    <property type="match status" value="1"/>
</dbReference>
<dbReference type="RefSeq" id="WP_047768951.1">
    <property type="nucleotide sequence ID" value="NZ_AZGM01000097.1"/>
</dbReference>
<accession>A0A0R1X7C5</accession>
<dbReference type="InterPro" id="IPR052339">
    <property type="entry name" value="Fe-S_Maturation_MIP18"/>
</dbReference>